<name>A0A4U8QC21_9FIRM</name>
<dbReference type="InterPro" id="IPR023296">
    <property type="entry name" value="Glyco_hydro_beta-prop_sf"/>
</dbReference>
<dbReference type="EMBL" id="QGQD01000021">
    <property type="protein sequence ID" value="TLD02239.1"/>
    <property type="molecule type" value="Genomic_DNA"/>
</dbReference>
<dbReference type="STRING" id="180332.GCA_000797495_05669"/>
<organism evidence="1 2">
    <name type="scientific">Robinsoniella peoriensis</name>
    <dbReference type="NCBI Taxonomy" id="180332"/>
    <lineage>
        <taxon>Bacteria</taxon>
        <taxon>Bacillati</taxon>
        <taxon>Bacillota</taxon>
        <taxon>Clostridia</taxon>
        <taxon>Lachnospirales</taxon>
        <taxon>Lachnospiraceae</taxon>
        <taxon>Robinsoniella</taxon>
    </lineage>
</organism>
<dbReference type="Gene3D" id="2.115.10.20">
    <property type="entry name" value="Glycosyl hydrolase domain, family 43"/>
    <property type="match status" value="1"/>
</dbReference>
<accession>A0A4U8QC21</accession>
<dbReference type="Proteomes" id="UP000306509">
    <property type="component" value="Unassembled WGS sequence"/>
</dbReference>
<gene>
    <name evidence="1" type="ORF">DSM106044_00909</name>
</gene>
<proteinExistence type="predicted"/>
<sequence length="376" mass="42717">MFLSTCLIVAVLQACLQYAMGINMRREECQLHKFFKPAPLKGGFSMEDYWVWCGSVIKGEDGNYHMFASRWKKTYQFHPGWGIDSEIVRAVSRTPEGPYIFEEVVLPSRSAGYWDGRITHNPVIQKHGDTYVLFYMGSTYPYPDIPQDGSLNFESYQWICSRSNKRIGMATSKSIFGPWKRSDHPLLDVRPGHFDDFFTSNPAPCINPDGSCLLVYKTRSWKKPPYGEYKSGNEMYSGMKLGAAWAPHWSGPYERLTEKPLFEDGGEVEDPFIWRTDTGYAMIAKDFNGIYTGNIGDGVYATSEDGVKWNVRSGPSFTRDILWDDGKVRKMGNMDRPFLLIDENGEATHLFVATNDGTDVDFITMNCAWNACIPLA</sequence>
<dbReference type="AlphaFoldDB" id="A0A4U8QC21"/>
<comment type="caution">
    <text evidence="1">The sequence shown here is derived from an EMBL/GenBank/DDBJ whole genome shotgun (WGS) entry which is preliminary data.</text>
</comment>
<dbReference type="SUPFAM" id="SSF75005">
    <property type="entry name" value="Arabinanase/levansucrase/invertase"/>
    <property type="match status" value="1"/>
</dbReference>
<dbReference type="CDD" id="cd08994">
    <property type="entry name" value="GH43_62_32_68_117_130-like"/>
    <property type="match status" value="1"/>
</dbReference>
<evidence type="ECO:0000313" key="1">
    <source>
        <dbReference type="EMBL" id="TLD02239.1"/>
    </source>
</evidence>
<evidence type="ECO:0000313" key="2">
    <source>
        <dbReference type="Proteomes" id="UP000306509"/>
    </source>
</evidence>
<reference evidence="1 2" key="1">
    <citation type="journal article" date="2019" name="Anaerobe">
        <title>Detection of Robinsoniella peoriensis in multiple bone samples of a trauma patient.</title>
        <authorList>
            <person name="Schrottner P."/>
            <person name="Hartwich K."/>
            <person name="Bunk B."/>
            <person name="Schober I."/>
            <person name="Helbig S."/>
            <person name="Rudolph W.W."/>
            <person name="Gunzer F."/>
        </authorList>
    </citation>
    <scope>NUCLEOTIDE SEQUENCE [LARGE SCALE GENOMIC DNA]</scope>
    <source>
        <strain evidence="1 2">DSM 106044</strain>
    </source>
</reference>
<protein>
    <recommendedName>
        <fullName evidence="3">Beta-xylosidase</fullName>
    </recommendedName>
</protein>
<keyword evidence="2" id="KW-1185">Reference proteome</keyword>
<evidence type="ECO:0008006" key="3">
    <source>
        <dbReference type="Google" id="ProtNLM"/>
    </source>
</evidence>